<dbReference type="Pfam" id="PF01609">
    <property type="entry name" value="DDE_Tnp_1"/>
    <property type="match status" value="1"/>
</dbReference>
<dbReference type="KEGG" id="pbor:BSF38_04951"/>
<dbReference type="PANTHER" id="PTHR33258:SF1">
    <property type="entry name" value="TRANSPOSASE INSL FOR INSERTION SEQUENCE ELEMENT IS186A-RELATED"/>
    <property type="match status" value="1"/>
</dbReference>
<accession>A0A1U7CWS5</accession>
<dbReference type="GO" id="GO:0004803">
    <property type="term" value="F:transposase activity"/>
    <property type="evidence" value="ECO:0007669"/>
    <property type="project" value="InterPro"/>
</dbReference>
<evidence type="ECO:0000259" key="1">
    <source>
        <dbReference type="Pfam" id="PF01609"/>
    </source>
</evidence>
<dbReference type="Proteomes" id="UP000186309">
    <property type="component" value="Chromosome"/>
</dbReference>
<evidence type="ECO:0000313" key="2">
    <source>
        <dbReference type="EMBL" id="APW63385.1"/>
    </source>
</evidence>
<name>A0A1U7CWS5_9BACT</name>
<proteinExistence type="predicted"/>
<dbReference type="GO" id="GO:0003677">
    <property type="term" value="F:DNA binding"/>
    <property type="evidence" value="ECO:0007669"/>
    <property type="project" value="InterPro"/>
</dbReference>
<protein>
    <recommendedName>
        <fullName evidence="1">Transposase IS4-like domain-containing protein</fullName>
    </recommendedName>
</protein>
<evidence type="ECO:0000313" key="3">
    <source>
        <dbReference type="Proteomes" id="UP000186309"/>
    </source>
</evidence>
<dbReference type="Gene3D" id="3.90.350.10">
    <property type="entry name" value="Transposase Inhibitor Protein From Tn5, Chain A, domain 1"/>
    <property type="match status" value="1"/>
</dbReference>
<dbReference type="PANTHER" id="PTHR33258">
    <property type="entry name" value="TRANSPOSASE INSL FOR INSERTION SEQUENCE ELEMENT IS186A-RELATED"/>
    <property type="match status" value="1"/>
</dbReference>
<dbReference type="AlphaFoldDB" id="A0A1U7CWS5"/>
<dbReference type="GO" id="GO:0006313">
    <property type="term" value="P:DNA transposition"/>
    <property type="evidence" value="ECO:0007669"/>
    <property type="project" value="InterPro"/>
</dbReference>
<dbReference type="InterPro" id="IPR002559">
    <property type="entry name" value="Transposase_11"/>
</dbReference>
<feature type="domain" description="Transposase IS4-like" evidence="1">
    <location>
        <begin position="159"/>
        <end position="348"/>
    </location>
</feature>
<dbReference type="InterPro" id="IPR012337">
    <property type="entry name" value="RNaseH-like_sf"/>
</dbReference>
<dbReference type="RefSeq" id="WP_168189454.1">
    <property type="nucleotide sequence ID" value="NZ_CP019082.1"/>
</dbReference>
<keyword evidence="3" id="KW-1185">Reference proteome</keyword>
<sequence>MIHSEVFERFTQGDTISVMAQAVMENALSPRILDQLFEDVAERQYTRELLFSSIVELMSVVVCGVRPSINAAYAKNAVRINASLTALYRKIERIEPAIAAALVQTSAERLAPVVKAMGGGLTPFLAGYRAKILDGNHLAKTEHRIKELRTILAGVLPGHALVVFDPKLALVVDVVLCEDGHAQKRSLLDQVVETVAARDLWIADRNFCTTDFLFGIARRDGCFVIRQHSSTLYCTLEGEREAREPTATGAVFEQALRATNSVGQELLMRRVTVVLDQPTRDGDDEIHLLTNLPAEAADARKVAEIYRRRWTIETALQEMEKTLKGEIKELGYPRAALFSFCVALLSYNVMNTVKSALRAAHGEEEAAG</sequence>
<organism evidence="2 3">
    <name type="scientific">Paludisphaera borealis</name>
    <dbReference type="NCBI Taxonomy" id="1387353"/>
    <lineage>
        <taxon>Bacteria</taxon>
        <taxon>Pseudomonadati</taxon>
        <taxon>Planctomycetota</taxon>
        <taxon>Planctomycetia</taxon>
        <taxon>Isosphaerales</taxon>
        <taxon>Isosphaeraceae</taxon>
        <taxon>Paludisphaera</taxon>
    </lineage>
</organism>
<dbReference type="SUPFAM" id="SSF53098">
    <property type="entry name" value="Ribonuclease H-like"/>
    <property type="match status" value="1"/>
</dbReference>
<gene>
    <name evidence="2" type="ORF">BSF38_04951</name>
</gene>
<dbReference type="EMBL" id="CP019082">
    <property type="protein sequence ID" value="APW63385.1"/>
    <property type="molecule type" value="Genomic_DNA"/>
</dbReference>
<reference evidence="3" key="1">
    <citation type="submission" date="2016-12" db="EMBL/GenBank/DDBJ databases">
        <title>Comparative genomics of four Isosphaeraceae planctomycetes: a common pool of plasmids and glycoside hydrolase genes.</title>
        <authorList>
            <person name="Ivanova A."/>
        </authorList>
    </citation>
    <scope>NUCLEOTIDE SEQUENCE [LARGE SCALE GENOMIC DNA]</scope>
    <source>
        <strain evidence="3">PX4</strain>
    </source>
</reference>